<dbReference type="SUPFAM" id="SSF160424">
    <property type="entry name" value="BH3703-like"/>
    <property type="match status" value="1"/>
</dbReference>
<dbReference type="InterPro" id="IPR006728">
    <property type="entry name" value="YezG-like"/>
</dbReference>
<dbReference type="Proteomes" id="UP000295416">
    <property type="component" value="Unassembled WGS sequence"/>
</dbReference>
<name>A0A4R2P8P3_9BACL</name>
<sequence length="161" mass="19235">MNTKAMKLIYQNAAQIIIEMIPEDWEKIYLYAQMDEDSGTVFFYYLSLGEKPQPVKNLDIPKNFKVDEDEFFNLRTELDDCFFDLWEEFQKNGQECWINLTYTLDNTGDFNIDYGYEDLTGQDSIQIQTIWEYKNLGIIPEEGSYKRSLFEKYLEKLESEE</sequence>
<comment type="caution">
    <text evidence="1">The sequence shown here is derived from an EMBL/GenBank/DDBJ whole genome shotgun (WGS) entry which is preliminary data.</text>
</comment>
<reference evidence="1 2" key="1">
    <citation type="submission" date="2019-03" db="EMBL/GenBank/DDBJ databases">
        <title>Genomic Encyclopedia of Type Strains, Phase IV (KMG-IV): sequencing the most valuable type-strain genomes for metagenomic binning, comparative biology and taxonomic classification.</title>
        <authorList>
            <person name="Goeker M."/>
        </authorList>
    </citation>
    <scope>NUCLEOTIDE SEQUENCE [LARGE SCALE GENOMIC DNA]</scope>
    <source>
        <strain evidence="1 2">DSM 19377</strain>
    </source>
</reference>
<keyword evidence="2" id="KW-1185">Reference proteome</keyword>
<evidence type="ECO:0000313" key="1">
    <source>
        <dbReference type="EMBL" id="TCP31227.1"/>
    </source>
</evidence>
<accession>A0A4R2P8P3</accession>
<dbReference type="EMBL" id="SLXK01000003">
    <property type="protein sequence ID" value="TCP31227.1"/>
    <property type="molecule type" value="Genomic_DNA"/>
</dbReference>
<dbReference type="NCBIfam" id="TIGR01741">
    <property type="entry name" value="staph_tand_hypo"/>
    <property type="match status" value="1"/>
</dbReference>
<gene>
    <name evidence="1" type="ORF">EV207_103110</name>
</gene>
<dbReference type="AlphaFoldDB" id="A0A4R2P8P3"/>
<dbReference type="InterPro" id="IPR036170">
    <property type="entry name" value="YezG-like_sf"/>
</dbReference>
<organism evidence="1 2">
    <name type="scientific">Scopulibacillus darangshiensis</name>
    <dbReference type="NCBI Taxonomy" id="442528"/>
    <lineage>
        <taxon>Bacteria</taxon>
        <taxon>Bacillati</taxon>
        <taxon>Bacillota</taxon>
        <taxon>Bacilli</taxon>
        <taxon>Bacillales</taxon>
        <taxon>Sporolactobacillaceae</taxon>
        <taxon>Scopulibacillus</taxon>
    </lineage>
</organism>
<evidence type="ECO:0000313" key="2">
    <source>
        <dbReference type="Proteomes" id="UP000295416"/>
    </source>
</evidence>
<dbReference type="Pfam" id="PF04634">
    <property type="entry name" value="YezG-like"/>
    <property type="match status" value="1"/>
</dbReference>
<dbReference type="RefSeq" id="WP_243646930.1">
    <property type="nucleotide sequence ID" value="NZ_SLXK01000003.1"/>
</dbReference>
<protein>
    <submittedName>
        <fullName evidence="1">Uncharacterized protein (TIGR01741 family)</fullName>
    </submittedName>
</protein>
<dbReference type="Gene3D" id="3.30.500.20">
    <property type="entry name" value="BH3703-like domains"/>
    <property type="match status" value="1"/>
</dbReference>
<proteinExistence type="predicted"/>